<evidence type="ECO:0000256" key="1">
    <source>
        <dbReference type="SAM" id="MobiDB-lite"/>
    </source>
</evidence>
<reference evidence="2" key="2">
    <citation type="submission" date="2023-05" db="EMBL/GenBank/DDBJ databases">
        <authorList>
            <person name="Schelkunov M.I."/>
        </authorList>
    </citation>
    <scope>NUCLEOTIDE SEQUENCE</scope>
    <source>
        <strain evidence="2">Hsosn_3</strain>
        <tissue evidence="2">Leaf</tissue>
    </source>
</reference>
<evidence type="ECO:0000313" key="3">
    <source>
        <dbReference type="Proteomes" id="UP001237642"/>
    </source>
</evidence>
<name>A0AAD8HFI6_9APIA</name>
<sequence length="183" mass="19809">MAAIDYSSKHLGPVFGNSREQGPVASVSSLACLHIWENVVSGGVSLDHGPLAKDDISLDTVVATKRKRGRPRKSGSAVTRDKPQYASTSVLKMNHECYKDEQLLQSRNKRKRLNQSTGNLGLQKIHQRDMRRNVGCNGSGGHSSLPRLKTPSACDGSDAVEGATDRSGEARSLKTMGRAQGRR</sequence>
<organism evidence="2 3">
    <name type="scientific">Heracleum sosnowskyi</name>
    <dbReference type="NCBI Taxonomy" id="360622"/>
    <lineage>
        <taxon>Eukaryota</taxon>
        <taxon>Viridiplantae</taxon>
        <taxon>Streptophyta</taxon>
        <taxon>Embryophyta</taxon>
        <taxon>Tracheophyta</taxon>
        <taxon>Spermatophyta</taxon>
        <taxon>Magnoliopsida</taxon>
        <taxon>eudicotyledons</taxon>
        <taxon>Gunneridae</taxon>
        <taxon>Pentapetalae</taxon>
        <taxon>asterids</taxon>
        <taxon>campanulids</taxon>
        <taxon>Apiales</taxon>
        <taxon>Apiaceae</taxon>
        <taxon>Apioideae</taxon>
        <taxon>apioid superclade</taxon>
        <taxon>Tordylieae</taxon>
        <taxon>Tordyliinae</taxon>
        <taxon>Heracleum</taxon>
    </lineage>
</organism>
<comment type="caution">
    <text evidence="2">The sequence shown here is derived from an EMBL/GenBank/DDBJ whole genome shotgun (WGS) entry which is preliminary data.</text>
</comment>
<dbReference type="AlphaFoldDB" id="A0AAD8HFI6"/>
<proteinExistence type="predicted"/>
<keyword evidence="3" id="KW-1185">Reference proteome</keyword>
<gene>
    <name evidence="2" type="ORF">POM88_040806</name>
</gene>
<feature type="compositionally biased region" description="Basic and acidic residues" evidence="1">
    <location>
        <begin position="163"/>
        <end position="172"/>
    </location>
</feature>
<dbReference type="EMBL" id="JAUIZM010000009">
    <property type="protein sequence ID" value="KAK1365245.1"/>
    <property type="molecule type" value="Genomic_DNA"/>
</dbReference>
<dbReference type="Proteomes" id="UP001237642">
    <property type="component" value="Unassembled WGS sequence"/>
</dbReference>
<evidence type="ECO:0000313" key="2">
    <source>
        <dbReference type="EMBL" id="KAK1365245.1"/>
    </source>
</evidence>
<accession>A0AAD8HFI6</accession>
<feature type="region of interest" description="Disordered" evidence="1">
    <location>
        <begin position="134"/>
        <end position="183"/>
    </location>
</feature>
<protein>
    <submittedName>
        <fullName evidence="2">Uncharacterized protein</fullName>
    </submittedName>
</protein>
<reference evidence="2" key="1">
    <citation type="submission" date="2023-02" db="EMBL/GenBank/DDBJ databases">
        <title>Genome of toxic invasive species Heracleum sosnowskyi carries increased number of genes despite the absence of recent whole-genome duplications.</title>
        <authorList>
            <person name="Schelkunov M."/>
            <person name="Shtratnikova V."/>
            <person name="Makarenko M."/>
            <person name="Klepikova A."/>
            <person name="Omelchenko D."/>
            <person name="Novikova G."/>
            <person name="Obukhova E."/>
            <person name="Bogdanov V."/>
            <person name="Penin A."/>
            <person name="Logacheva M."/>
        </authorList>
    </citation>
    <scope>NUCLEOTIDE SEQUENCE</scope>
    <source>
        <strain evidence="2">Hsosn_3</strain>
        <tissue evidence="2">Leaf</tissue>
    </source>
</reference>